<dbReference type="Gene3D" id="3.40.50.2020">
    <property type="match status" value="1"/>
</dbReference>
<protein>
    <recommendedName>
        <fullName evidence="2">Phosphoribosyltransferase domain-containing protein</fullName>
    </recommendedName>
</protein>
<evidence type="ECO:0000313" key="4">
    <source>
        <dbReference type="Proteomes" id="UP000188235"/>
    </source>
</evidence>
<evidence type="ECO:0000259" key="2">
    <source>
        <dbReference type="Pfam" id="PF00156"/>
    </source>
</evidence>
<reference evidence="3 4" key="1">
    <citation type="journal article" date="2008" name="Int. J. Syst. Evol. Microbiol.">
        <title>Tessaracoccus flavescens sp. nov., isolated from marine sediment.</title>
        <authorList>
            <person name="Lee D.W."/>
            <person name="Lee S.D."/>
        </authorList>
    </citation>
    <scope>NUCLEOTIDE SEQUENCE [LARGE SCALE GENOMIC DNA]</scope>
    <source>
        <strain evidence="3 4">SST-39T</strain>
    </source>
</reference>
<dbReference type="EMBL" id="CP019607">
    <property type="protein sequence ID" value="AQP49467.1"/>
    <property type="molecule type" value="Genomic_DNA"/>
</dbReference>
<dbReference type="InterPro" id="IPR029057">
    <property type="entry name" value="PRTase-like"/>
</dbReference>
<dbReference type="CDD" id="cd06223">
    <property type="entry name" value="PRTases_typeI"/>
    <property type="match status" value="1"/>
</dbReference>
<dbReference type="InterPro" id="IPR051910">
    <property type="entry name" value="ComF/GntX_DNA_util-trans"/>
</dbReference>
<comment type="similarity">
    <text evidence="1">Belongs to the ComF/GntX family.</text>
</comment>
<dbReference type="InterPro" id="IPR000836">
    <property type="entry name" value="PRTase_dom"/>
</dbReference>
<dbReference type="KEGG" id="tfa:BW733_00030"/>
<dbReference type="Pfam" id="PF00156">
    <property type="entry name" value="Pribosyltran"/>
    <property type="match status" value="1"/>
</dbReference>
<evidence type="ECO:0000313" key="3">
    <source>
        <dbReference type="EMBL" id="AQP49467.1"/>
    </source>
</evidence>
<feature type="domain" description="Phosphoribosyltransferase" evidence="2">
    <location>
        <begin position="169"/>
        <end position="204"/>
    </location>
</feature>
<name>A0A1Q2CTM6_9ACTN</name>
<dbReference type="AlphaFoldDB" id="A0A1Q2CTM6"/>
<proteinExistence type="inferred from homology"/>
<dbReference type="RefSeq" id="WP_077346790.1">
    <property type="nucleotide sequence ID" value="NZ_CP019607.1"/>
</dbReference>
<dbReference type="PANTHER" id="PTHR47505:SF1">
    <property type="entry name" value="DNA UTILIZATION PROTEIN YHGH"/>
    <property type="match status" value="1"/>
</dbReference>
<sequence length="215" mass="22767">MHPFLDSAADLLLGATCPGCGIPGWGVCRGCRAVLDEAPGGVFVLADGLTVSWARAYRPVLEHVIPRYKDDGALHLERLLGGLLAEAASALGDDPPTLVPVASLPRAVRRRGFDHARRLTARAARRTGLPWRPLLRRVNGGSDQAGLSRSARRDNVVGTMRARPFAAPVLIVDDIVTSGATLREARRALEISGVRVVGAAVIARVDNLAPRAAKG</sequence>
<gene>
    <name evidence="3" type="ORF">BW733_00030</name>
</gene>
<dbReference type="Proteomes" id="UP000188235">
    <property type="component" value="Chromosome"/>
</dbReference>
<accession>A0A1Q2CTM6</accession>
<keyword evidence="4" id="KW-1185">Reference proteome</keyword>
<dbReference type="STRING" id="399497.BW733_00030"/>
<organism evidence="3 4">
    <name type="scientific">Tessaracoccus flavescens</name>
    <dbReference type="NCBI Taxonomy" id="399497"/>
    <lineage>
        <taxon>Bacteria</taxon>
        <taxon>Bacillati</taxon>
        <taxon>Actinomycetota</taxon>
        <taxon>Actinomycetes</taxon>
        <taxon>Propionibacteriales</taxon>
        <taxon>Propionibacteriaceae</taxon>
        <taxon>Tessaracoccus</taxon>
    </lineage>
</organism>
<dbReference type="PANTHER" id="PTHR47505">
    <property type="entry name" value="DNA UTILIZATION PROTEIN YHGH"/>
    <property type="match status" value="1"/>
</dbReference>
<dbReference type="OrthoDB" id="5244859at2"/>
<evidence type="ECO:0000256" key="1">
    <source>
        <dbReference type="ARBA" id="ARBA00008007"/>
    </source>
</evidence>
<dbReference type="SUPFAM" id="SSF53271">
    <property type="entry name" value="PRTase-like"/>
    <property type="match status" value="1"/>
</dbReference>